<feature type="transmembrane region" description="Helical" evidence="6">
    <location>
        <begin position="395"/>
        <end position="415"/>
    </location>
</feature>
<keyword evidence="3 6" id="KW-1133">Transmembrane helix</keyword>
<feature type="transmembrane region" description="Helical" evidence="6">
    <location>
        <begin position="321"/>
        <end position="344"/>
    </location>
</feature>
<feature type="region of interest" description="Disordered" evidence="5">
    <location>
        <begin position="1"/>
        <end position="21"/>
    </location>
</feature>
<evidence type="ECO:0000259" key="7">
    <source>
        <dbReference type="PROSITE" id="PS50801"/>
    </source>
</evidence>
<dbReference type="Gene3D" id="3.30.750.24">
    <property type="entry name" value="STAS domain"/>
    <property type="match status" value="1"/>
</dbReference>
<evidence type="ECO:0000256" key="4">
    <source>
        <dbReference type="ARBA" id="ARBA00023136"/>
    </source>
</evidence>
<reference evidence="8 9" key="1">
    <citation type="submission" date="2024-02" db="EMBL/GenBank/DDBJ databases">
        <authorList>
            <person name="Daric V."/>
            <person name="Darras S."/>
        </authorList>
    </citation>
    <scope>NUCLEOTIDE SEQUENCE [LARGE SCALE GENOMIC DNA]</scope>
</reference>
<comment type="caution">
    <text evidence="8">The sequence shown here is derived from an EMBL/GenBank/DDBJ whole genome shotgun (WGS) entry which is preliminary data.</text>
</comment>
<dbReference type="Pfam" id="PF01740">
    <property type="entry name" value="STAS"/>
    <property type="match status" value="1"/>
</dbReference>
<dbReference type="PROSITE" id="PS50801">
    <property type="entry name" value="STAS"/>
    <property type="match status" value="1"/>
</dbReference>
<dbReference type="InterPro" id="IPR002645">
    <property type="entry name" value="STAS_dom"/>
</dbReference>
<dbReference type="InterPro" id="IPR001902">
    <property type="entry name" value="SLC26A/SulP_fam"/>
</dbReference>
<dbReference type="PANTHER" id="PTHR11814">
    <property type="entry name" value="SULFATE TRANSPORTER"/>
    <property type="match status" value="1"/>
</dbReference>
<feature type="transmembrane region" description="Helical" evidence="6">
    <location>
        <begin position="62"/>
        <end position="82"/>
    </location>
</feature>
<feature type="transmembrane region" description="Helical" evidence="6">
    <location>
        <begin position="455"/>
        <end position="481"/>
    </location>
</feature>
<dbReference type="EMBL" id="CAWYQH010000130">
    <property type="protein sequence ID" value="CAK8692818.1"/>
    <property type="molecule type" value="Genomic_DNA"/>
</dbReference>
<evidence type="ECO:0000256" key="5">
    <source>
        <dbReference type="SAM" id="MobiDB-lite"/>
    </source>
</evidence>
<keyword evidence="4 6" id="KW-0472">Membrane</keyword>
<evidence type="ECO:0000256" key="2">
    <source>
        <dbReference type="ARBA" id="ARBA00022692"/>
    </source>
</evidence>
<keyword evidence="2 6" id="KW-0812">Transmembrane</keyword>
<dbReference type="SUPFAM" id="SSF52091">
    <property type="entry name" value="SpoIIaa-like"/>
    <property type="match status" value="1"/>
</dbReference>
<feature type="transmembrane region" description="Helical" evidence="6">
    <location>
        <begin position="209"/>
        <end position="228"/>
    </location>
</feature>
<feature type="transmembrane region" description="Helical" evidence="6">
    <location>
        <begin position="356"/>
        <end position="375"/>
    </location>
</feature>
<evidence type="ECO:0000313" key="9">
    <source>
        <dbReference type="Proteomes" id="UP001642483"/>
    </source>
</evidence>
<dbReference type="InterPro" id="IPR018045">
    <property type="entry name" value="S04_transporter_CS"/>
</dbReference>
<dbReference type="NCBIfam" id="TIGR00815">
    <property type="entry name" value="sulP"/>
    <property type="match status" value="1"/>
</dbReference>
<feature type="transmembrane region" description="Helical" evidence="6">
    <location>
        <begin position="131"/>
        <end position="152"/>
    </location>
</feature>
<evidence type="ECO:0000256" key="3">
    <source>
        <dbReference type="ARBA" id="ARBA00022989"/>
    </source>
</evidence>
<dbReference type="InterPro" id="IPR011547">
    <property type="entry name" value="SLC26A/SulP_dom"/>
</dbReference>
<dbReference type="Pfam" id="PF00916">
    <property type="entry name" value="Sulfate_transp"/>
    <property type="match status" value="1"/>
</dbReference>
<gene>
    <name evidence="8" type="ORF">CVLEPA_LOCUS26056</name>
</gene>
<organism evidence="8 9">
    <name type="scientific">Clavelina lepadiformis</name>
    <name type="common">Light-bulb sea squirt</name>
    <name type="synonym">Ascidia lepadiformis</name>
    <dbReference type="NCBI Taxonomy" id="159417"/>
    <lineage>
        <taxon>Eukaryota</taxon>
        <taxon>Metazoa</taxon>
        <taxon>Chordata</taxon>
        <taxon>Tunicata</taxon>
        <taxon>Ascidiacea</taxon>
        <taxon>Aplousobranchia</taxon>
        <taxon>Clavelinidae</taxon>
        <taxon>Clavelina</taxon>
    </lineage>
</organism>
<evidence type="ECO:0000256" key="6">
    <source>
        <dbReference type="SAM" id="Phobius"/>
    </source>
</evidence>
<feature type="transmembrane region" description="Helical" evidence="6">
    <location>
        <begin position="422"/>
        <end position="443"/>
    </location>
</feature>
<dbReference type="PROSITE" id="PS01130">
    <property type="entry name" value="SLC26A"/>
    <property type="match status" value="1"/>
</dbReference>
<evidence type="ECO:0000313" key="8">
    <source>
        <dbReference type="EMBL" id="CAK8692818.1"/>
    </source>
</evidence>
<protein>
    <recommendedName>
        <fullName evidence="7">STAS domain-containing protein</fullName>
    </recommendedName>
</protein>
<name>A0ABP0GN93_CLALP</name>
<feature type="transmembrane region" description="Helical" evidence="6">
    <location>
        <begin position="248"/>
        <end position="271"/>
    </location>
</feature>
<feature type="transmembrane region" description="Helical" evidence="6">
    <location>
        <begin position="159"/>
        <end position="180"/>
    </location>
</feature>
<dbReference type="InterPro" id="IPR036513">
    <property type="entry name" value="STAS_dom_sf"/>
</dbReference>
<sequence>MSVDINSISSESEPLTVKSNSNNELKEDPIKCNGYWYTLLSKVLPCLHWMPKYNWKYLQCDVIAGITVGLTVIPQGLAYAQIAGLPVQYGLYTAFMGGFVYCILGTSKDVTLGPTAIMSLLVHEYGNKDPIQAVLLTLLGGCIQLAMGIFRLGFIMRYLSVPVVSGFTSAAAITIGFGQVKHILGVKTTSSEFIPEVIETFRNIPQANVWDILVGLSCIALLLLLKLANRTTTVYATDRKWQCIAKRFMWLVSTGRNAIIVISAAAIAFAIHSQHIKSCRVPDCLTLTGNITKGLPPFKPPEFTEKVGNTTVSTGTLVSRIGVGLAVVPLMGFLESIAIGKAFARKSDYNLDINQEMIAIGVANIFSSFVSSYTITGSFSRTAINYQSNVKTPAGGVFTGFLVILGLALLTQTFYFIPKAALAAVIISAVIFMIDFATIRRLWQVNKIDLIPLAVTFLVCFWEIPYGIIAGVVLSLLLLLYPVSFPRIQVTTVSSIADVHDNKQCLVVLVHSGLDYPSAEFVYNKVNKEASANHGVVSSVILDFQHVSNFDYTVAQMMEELSEDLKRMDMQLIVISAYDYVRNILVRVAEPGSIEFYKDLDEARSVGRL</sequence>
<accession>A0ABP0GN93</accession>
<proteinExistence type="predicted"/>
<dbReference type="Proteomes" id="UP001642483">
    <property type="component" value="Unassembled WGS sequence"/>
</dbReference>
<feature type="domain" description="STAS" evidence="7">
    <location>
        <begin position="495"/>
        <end position="607"/>
    </location>
</feature>
<keyword evidence="9" id="KW-1185">Reference proteome</keyword>
<comment type="subcellular location">
    <subcellularLocation>
        <location evidence="1">Membrane</location>
        <topology evidence="1">Multi-pass membrane protein</topology>
    </subcellularLocation>
</comment>
<evidence type="ECO:0000256" key="1">
    <source>
        <dbReference type="ARBA" id="ARBA00004141"/>
    </source>
</evidence>
<dbReference type="CDD" id="cd07042">
    <property type="entry name" value="STAS_SulP_like_sulfate_transporter"/>
    <property type="match status" value="1"/>
</dbReference>